<dbReference type="RefSeq" id="YP_009684885.1">
    <property type="nucleotide sequence ID" value="NC_044415.1"/>
</dbReference>
<reference evidence="2" key="1">
    <citation type="journal article" date="2018" name="Mol. Phylogenet. Evol.">
        <title>Mitogenome phylogeographic analysis of a planktonic crustacean.</title>
        <authorList>
            <person name="Fields P.D."/>
            <person name="Obbard D.J."/>
            <person name="McTaggart S.J."/>
            <person name="Galimov Y."/>
            <person name="Little T.J."/>
            <person name="Ebert D."/>
        </authorList>
    </citation>
    <scope>NUCLEOTIDE SEQUENCE</scope>
    <source>
        <strain evidence="2">IL-SIM-A20</strain>
    </source>
</reference>
<name>A0A510C1J6_9CRUS</name>
<keyword evidence="1" id="KW-0472">Membrane</keyword>
<dbReference type="EMBL" id="MH688061">
    <property type="protein sequence ID" value="AYE40150.1"/>
    <property type="molecule type" value="Genomic_DNA"/>
</dbReference>
<gene>
    <name evidence="2" type="primary">atp8</name>
</gene>
<dbReference type="AlphaFoldDB" id="A0A510C1J6"/>
<sequence length="55" mass="6825">MPQIWPMNWVLLFTSFILLFLFFITLMYFFKNTIQLESQNNLLTNTKTISFNWKW</sequence>
<dbReference type="GeneID" id="41658097"/>
<keyword evidence="1" id="KW-0812">Transmembrane</keyword>
<proteinExistence type="predicted"/>
<protein>
    <submittedName>
        <fullName evidence="2">ATP synthase F0 subunit 8</fullName>
    </submittedName>
</protein>
<accession>A0A510C1J6</accession>
<feature type="transmembrane region" description="Helical" evidence="1">
    <location>
        <begin position="6"/>
        <end position="30"/>
    </location>
</feature>
<evidence type="ECO:0000313" key="2">
    <source>
        <dbReference type="EMBL" id="AYE40150.1"/>
    </source>
</evidence>
<evidence type="ECO:0000256" key="1">
    <source>
        <dbReference type="SAM" id="Phobius"/>
    </source>
</evidence>
<keyword evidence="1" id="KW-1133">Transmembrane helix</keyword>
<organism evidence="2">
    <name type="scientific">Daphnia similis</name>
    <dbReference type="NCBI Taxonomy" id="35528"/>
    <lineage>
        <taxon>Eukaryota</taxon>
        <taxon>Metazoa</taxon>
        <taxon>Ecdysozoa</taxon>
        <taxon>Arthropoda</taxon>
        <taxon>Crustacea</taxon>
        <taxon>Branchiopoda</taxon>
        <taxon>Diplostraca</taxon>
        <taxon>Cladocera</taxon>
        <taxon>Anomopoda</taxon>
        <taxon>Daphniidae</taxon>
        <taxon>Daphnia</taxon>
        <taxon>Daphnia similis group</taxon>
    </lineage>
</organism>
<geneLocation type="mitochondrion" evidence="2"/>
<keyword evidence="2" id="KW-0496">Mitochondrion</keyword>